<name>A0ABW4N8J4_9CAUL</name>
<organism evidence="1 2">
    <name type="scientific">Phenylobacterium terrae</name>
    <dbReference type="NCBI Taxonomy" id="2665495"/>
    <lineage>
        <taxon>Bacteria</taxon>
        <taxon>Pseudomonadati</taxon>
        <taxon>Pseudomonadota</taxon>
        <taxon>Alphaproteobacteria</taxon>
        <taxon>Caulobacterales</taxon>
        <taxon>Caulobacteraceae</taxon>
        <taxon>Phenylobacterium</taxon>
    </lineage>
</organism>
<evidence type="ECO:0000313" key="1">
    <source>
        <dbReference type="EMBL" id="MFD1785620.1"/>
    </source>
</evidence>
<dbReference type="Proteomes" id="UP001597237">
    <property type="component" value="Unassembled WGS sequence"/>
</dbReference>
<dbReference type="RefSeq" id="WP_377281658.1">
    <property type="nucleotide sequence ID" value="NZ_JBHRSI010000004.1"/>
</dbReference>
<proteinExistence type="predicted"/>
<accession>A0ABW4N8J4</accession>
<comment type="caution">
    <text evidence="1">The sequence shown here is derived from an EMBL/GenBank/DDBJ whole genome shotgun (WGS) entry which is preliminary data.</text>
</comment>
<sequence>MTAASARDVAGIVAAHADTPVEQLRPNTRLWHDLRLAGDDFGDVIEELHRAYGVTLRGGLEEYCRTEADLSWAFLWWPFASWTFKREKRYRDLTIAELATAARSGVQVG</sequence>
<reference evidence="2" key="1">
    <citation type="journal article" date="2019" name="Int. J. Syst. Evol. Microbiol.">
        <title>The Global Catalogue of Microorganisms (GCM) 10K type strain sequencing project: providing services to taxonomists for standard genome sequencing and annotation.</title>
        <authorList>
            <consortium name="The Broad Institute Genomics Platform"/>
            <consortium name="The Broad Institute Genome Sequencing Center for Infectious Disease"/>
            <person name="Wu L."/>
            <person name="Ma J."/>
        </authorList>
    </citation>
    <scope>NUCLEOTIDE SEQUENCE [LARGE SCALE GENOMIC DNA]</scope>
    <source>
        <strain evidence="2">DFY28</strain>
    </source>
</reference>
<evidence type="ECO:0000313" key="2">
    <source>
        <dbReference type="Proteomes" id="UP001597237"/>
    </source>
</evidence>
<keyword evidence="2" id="KW-1185">Reference proteome</keyword>
<protein>
    <submittedName>
        <fullName evidence="1">Uncharacterized protein</fullName>
    </submittedName>
</protein>
<dbReference type="EMBL" id="JBHUEY010000012">
    <property type="protein sequence ID" value="MFD1785620.1"/>
    <property type="molecule type" value="Genomic_DNA"/>
</dbReference>
<gene>
    <name evidence="1" type="ORF">ACFSC0_19650</name>
</gene>